<name>A0A914GR81_GLORO</name>
<keyword evidence="2" id="KW-1185">Reference proteome</keyword>
<feature type="compositionally biased region" description="Basic and acidic residues" evidence="1">
    <location>
        <begin position="20"/>
        <end position="32"/>
    </location>
</feature>
<dbReference type="AlphaFoldDB" id="A0A914GR81"/>
<proteinExistence type="predicted"/>
<organism evidence="2 3">
    <name type="scientific">Globodera rostochiensis</name>
    <name type="common">Golden nematode worm</name>
    <name type="synonym">Heterodera rostochiensis</name>
    <dbReference type="NCBI Taxonomy" id="31243"/>
    <lineage>
        <taxon>Eukaryota</taxon>
        <taxon>Metazoa</taxon>
        <taxon>Ecdysozoa</taxon>
        <taxon>Nematoda</taxon>
        <taxon>Chromadorea</taxon>
        <taxon>Rhabditida</taxon>
        <taxon>Tylenchina</taxon>
        <taxon>Tylenchomorpha</taxon>
        <taxon>Tylenchoidea</taxon>
        <taxon>Heteroderidae</taxon>
        <taxon>Heteroderinae</taxon>
        <taxon>Globodera</taxon>
    </lineage>
</organism>
<evidence type="ECO:0000313" key="3">
    <source>
        <dbReference type="WBParaSite" id="Gr19_v10_g1044.t1"/>
    </source>
</evidence>
<dbReference type="Proteomes" id="UP000887572">
    <property type="component" value="Unplaced"/>
</dbReference>
<feature type="region of interest" description="Disordered" evidence="1">
    <location>
        <begin position="1"/>
        <end position="47"/>
    </location>
</feature>
<evidence type="ECO:0000313" key="2">
    <source>
        <dbReference type="Proteomes" id="UP000887572"/>
    </source>
</evidence>
<dbReference type="WBParaSite" id="Gr19_v10_g1044.t1">
    <property type="protein sequence ID" value="Gr19_v10_g1044.t1"/>
    <property type="gene ID" value="Gr19_v10_g1044"/>
</dbReference>
<reference evidence="3" key="1">
    <citation type="submission" date="2022-11" db="UniProtKB">
        <authorList>
            <consortium name="WormBaseParasite"/>
        </authorList>
    </citation>
    <scope>IDENTIFICATION</scope>
</reference>
<evidence type="ECO:0000256" key="1">
    <source>
        <dbReference type="SAM" id="MobiDB-lite"/>
    </source>
</evidence>
<protein>
    <submittedName>
        <fullName evidence="3">Uncharacterized protein</fullName>
    </submittedName>
</protein>
<sequence length="83" mass="9168">MSLSHPTSSHPSSPPRKMAKKDEAGLDTRMTEQQEEYATATTLPPVMPARDDVFSSIPVFIPPNFVSPNFPTPKNGKEGCRWP</sequence>
<accession>A0A914GR81</accession>
<feature type="compositionally biased region" description="Low complexity" evidence="1">
    <location>
        <begin position="1"/>
        <end position="11"/>
    </location>
</feature>